<comment type="similarity">
    <text evidence="1">Belongs to the NPR2 family.</text>
</comment>
<dbReference type="InterPro" id="IPR009348">
    <property type="entry name" value="NPR2-like"/>
</dbReference>
<name>A0A0M3HKA8_ASCLU</name>
<reference evidence="3" key="1">
    <citation type="submission" date="2017-02" db="UniProtKB">
        <authorList>
            <consortium name="WormBaseParasite"/>
        </authorList>
    </citation>
    <scope>IDENTIFICATION</scope>
</reference>
<dbReference type="AlphaFoldDB" id="A0A0M3HKA8"/>
<dbReference type="GO" id="GO:1904262">
    <property type="term" value="P:negative regulation of TORC1 signaling"/>
    <property type="evidence" value="ECO:0007669"/>
    <property type="project" value="TreeGrafter"/>
</dbReference>
<organism evidence="2 3">
    <name type="scientific">Ascaris lumbricoides</name>
    <name type="common">Giant roundworm</name>
    <dbReference type="NCBI Taxonomy" id="6252"/>
    <lineage>
        <taxon>Eukaryota</taxon>
        <taxon>Metazoa</taxon>
        <taxon>Ecdysozoa</taxon>
        <taxon>Nematoda</taxon>
        <taxon>Chromadorea</taxon>
        <taxon>Rhabditida</taxon>
        <taxon>Spirurina</taxon>
        <taxon>Ascaridomorpha</taxon>
        <taxon>Ascaridoidea</taxon>
        <taxon>Ascarididae</taxon>
        <taxon>Ascaris</taxon>
    </lineage>
</organism>
<dbReference type="GO" id="GO:0005096">
    <property type="term" value="F:GTPase activator activity"/>
    <property type="evidence" value="ECO:0007669"/>
    <property type="project" value="TreeGrafter"/>
</dbReference>
<dbReference type="PANTHER" id="PTHR12991">
    <property type="entry name" value="NITROGEN PERMEASE REGULATOR 2/TUMOR SUPPRESSOR CANDIDATE 4"/>
    <property type="match status" value="1"/>
</dbReference>
<proteinExistence type="inferred from homology"/>
<dbReference type="WBParaSite" id="ALUE_0000195301-mRNA-1">
    <property type="protein sequence ID" value="ALUE_0000195301-mRNA-1"/>
    <property type="gene ID" value="ALUE_0000195301"/>
</dbReference>
<accession>A0A0M3HKA8</accession>
<dbReference type="GO" id="GO:0034198">
    <property type="term" value="P:cellular response to amino acid starvation"/>
    <property type="evidence" value="ECO:0007669"/>
    <property type="project" value="TreeGrafter"/>
</dbReference>
<protein>
    <submittedName>
        <fullName evidence="3">Uncharacterized protein</fullName>
    </submittedName>
</protein>
<sequence>MGHPVGIESEAYPRGRYIFNLCFVVDKSSKVDCMYEPMVQKCAAYLTQLETV</sequence>
<keyword evidence="2" id="KW-1185">Reference proteome</keyword>
<dbReference type="Proteomes" id="UP000036681">
    <property type="component" value="Unplaced"/>
</dbReference>
<evidence type="ECO:0000256" key="1">
    <source>
        <dbReference type="ARBA" id="ARBA00008433"/>
    </source>
</evidence>
<dbReference type="GO" id="GO:0010508">
    <property type="term" value="P:positive regulation of autophagy"/>
    <property type="evidence" value="ECO:0007669"/>
    <property type="project" value="TreeGrafter"/>
</dbReference>
<dbReference type="Pfam" id="PF06218">
    <property type="entry name" value="NPR2"/>
    <property type="match status" value="1"/>
</dbReference>
<dbReference type="PANTHER" id="PTHR12991:SF10">
    <property type="entry name" value="GATOR COMPLEX PROTEIN NPRL2"/>
    <property type="match status" value="1"/>
</dbReference>
<evidence type="ECO:0000313" key="3">
    <source>
        <dbReference type="WBParaSite" id="ALUE_0000195301-mRNA-1"/>
    </source>
</evidence>
<dbReference type="GO" id="GO:0005774">
    <property type="term" value="C:vacuolar membrane"/>
    <property type="evidence" value="ECO:0007669"/>
    <property type="project" value="TreeGrafter"/>
</dbReference>
<evidence type="ECO:0000313" key="2">
    <source>
        <dbReference type="Proteomes" id="UP000036681"/>
    </source>
</evidence>
<dbReference type="GO" id="GO:1990130">
    <property type="term" value="C:GATOR1 complex"/>
    <property type="evidence" value="ECO:0007669"/>
    <property type="project" value="TreeGrafter"/>
</dbReference>